<evidence type="ECO:0000256" key="1">
    <source>
        <dbReference type="ARBA" id="ARBA00022737"/>
    </source>
</evidence>
<dbReference type="KEGG" id="cthd:CDO33_03330"/>
<keyword evidence="1" id="KW-0677">Repeat</keyword>
<accession>A0A2K2F868</accession>
<evidence type="ECO:0000256" key="2">
    <source>
        <dbReference type="ARBA" id="ARBA00022741"/>
    </source>
</evidence>
<dbReference type="InterPro" id="IPR017871">
    <property type="entry name" value="ABC_transporter-like_CS"/>
</dbReference>
<dbReference type="RefSeq" id="WP_103082888.1">
    <property type="nucleotide sequence ID" value="NZ_CP021850.1"/>
</dbReference>
<dbReference type="EMBL" id="NIOJ01000062">
    <property type="protein sequence ID" value="PNT95645.1"/>
    <property type="molecule type" value="Genomic_DNA"/>
</dbReference>
<protein>
    <submittedName>
        <fullName evidence="6">ABC transporter</fullName>
    </submittedName>
</protein>
<dbReference type="CDD" id="cd03221">
    <property type="entry name" value="ABCF_EF-3"/>
    <property type="match status" value="2"/>
</dbReference>
<reference evidence="6 7" key="1">
    <citation type="submission" date="2017-06" db="EMBL/GenBank/DDBJ databases">
        <title>Investigating the central metabolism of Clostridium thermosuccinogenes.</title>
        <authorList>
            <person name="Koendjbiharie J.G."/>
            <person name="van Kranenburg R."/>
        </authorList>
    </citation>
    <scope>NUCLEOTIDE SEQUENCE [LARGE SCALE GENOMIC DNA]</scope>
    <source>
        <strain evidence="6 7">DSM 5806</strain>
    </source>
</reference>
<dbReference type="OrthoDB" id="9801441at2"/>
<dbReference type="FunFam" id="3.40.50.300:FF:000309">
    <property type="entry name" value="ABC transporter ATP-binding protein"/>
    <property type="match status" value="1"/>
</dbReference>
<evidence type="ECO:0000256" key="4">
    <source>
        <dbReference type="SAM" id="Coils"/>
    </source>
</evidence>
<evidence type="ECO:0000259" key="5">
    <source>
        <dbReference type="PROSITE" id="PS50893"/>
    </source>
</evidence>
<feature type="domain" description="ABC transporter" evidence="5">
    <location>
        <begin position="330"/>
        <end position="543"/>
    </location>
</feature>
<dbReference type="InterPro" id="IPR051309">
    <property type="entry name" value="ABCF_ATPase"/>
</dbReference>
<organism evidence="6 7">
    <name type="scientific">Clostridium thermosuccinogenes</name>
    <dbReference type="NCBI Taxonomy" id="84032"/>
    <lineage>
        <taxon>Bacteria</taxon>
        <taxon>Bacillati</taxon>
        <taxon>Bacillota</taxon>
        <taxon>Clostridia</taxon>
        <taxon>Eubacteriales</taxon>
        <taxon>Clostridiaceae</taxon>
        <taxon>Clostridium</taxon>
    </lineage>
</organism>
<dbReference type="FunFam" id="3.40.50.300:FF:000011">
    <property type="entry name" value="Putative ABC transporter ATP-binding component"/>
    <property type="match status" value="1"/>
</dbReference>
<comment type="caution">
    <text evidence="6">The sequence shown here is derived from an EMBL/GenBank/DDBJ whole genome shotgun (WGS) entry which is preliminary data.</text>
</comment>
<dbReference type="InterPro" id="IPR003593">
    <property type="entry name" value="AAA+_ATPase"/>
</dbReference>
<dbReference type="Gene3D" id="3.40.50.300">
    <property type="entry name" value="P-loop containing nucleotide triphosphate hydrolases"/>
    <property type="match status" value="2"/>
</dbReference>
<keyword evidence="4" id="KW-0175">Coiled coil</keyword>
<dbReference type="PANTHER" id="PTHR42855:SF2">
    <property type="entry name" value="DRUG RESISTANCE ABC TRANSPORTER,ATP-BINDING PROTEIN"/>
    <property type="match status" value="1"/>
</dbReference>
<proteinExistence type="predicted"/>
<dbReference type="PROSITE" id="PS50893">
    <property type="entry name" value="ABC_TRANSPORTER_2"/>
    <property type="match status" value="2"/>
</dbReference>
<keyword evidence="3" id="KW-0067">ATP-binding</keyword>
<evidence type="ECO:0000313" key="7">
    <source>
        <dbReference type="Proteomes" id="UP000236151"/>
    </source>
</evidence>
<name>A0A2K2F868_9CLOT</name>
<dbReference type="AlphaFoldDB" id="A0A2K2F868"/>
<keyword evidence="7" id="KW-1185">Reference proteome</keyword>
<dbReference type="GO" id="GO:0003677">
    <property type="term" value="F:DNA binding"/>
    <property type="evidence" value="ECO:0007669"/>
    <property type="project" value="InterPro"/>
</dbReference>
<feature type="domain" description="ABC transporter" evidence="5">
    <location>
        <begin position="4"/>
        <end position="261"/>
    </location>
</feature>
<feature type="coiled-coil region" evidence="4">
    <location>
        <begin position="94"/>
        <end position="130"/>
    </location>
</feature>
<feature type="coiled-coil region" evidence="4">
    <location>
        <begin position="568"/>
        <end position="595"/>
    </location>
</feature>
<dbReference type="InterPro" id="IPR003439">
    <property type="entry name" value="ABC_transporter-like_ATP-bd"/>
</dbReference>
<evidence type="ECO:0000256" key="3">
    <source>
        <dbReference type="ARBA" id="ARBA00022840"/>
    </source>
</evidence>
<dbReference type="SMART" id="SM00382">
    <property type="entry name" value="AAA"/>
    <property type="match status" value="2"/>
</dbReference>
<evidence type="ECO:0000313" key="6">
    <source>
        <dbReference type="EMBL" id="PNT95645.1"/>
    </source>
</evidence>
<dbReference type="GO" id="GO:0016887">
    <property type="term" value="F:ATP hydrolysis activity"/>
    <property type="evidence" value="ECO:0007669"/>
    <property type="project" value="InterPro"/>
</dbReference>
<dbReference type="Proteomes" id="UP000236151">
    <property type="component" value="Unassembled WGS sequence"/>
</dbReference>
<dbReference type="Pfam" id="PF12848">
    <property type="entry name" value="ABC_tran_Xtn"/>
    <property type="match status" value="1"/>
</dbReference>
<dbReference type="Pfam" id="PF00005">
    <property type="entry name" value="ABC_tran"/>
    <property type="match status" value="2"/>
</dbReference>
<dbReference type="InterPro" id="IPR027417">
    <property type="entry name" value="P-loop_NTPase"/>
</dbReference>
<dbReference type="PROSITE" id="PS00211">
    <property type="entry name" value="ABC_TRANSPORTER_1"/>
    <property type="match status" value="1"/>
</dbReference>
<keyword evidence="2" id="KW-0547">Nucleotide-binding</keyword>
<gene>
    <name evidence="6" type="ORF">CDQ84_16755</name>
</gene>
<dbReference type="InterPro" id="IPR032781">
    <property type="entry name" value="ABC_tran_Xtn"/>
</dbReference>
<sequence length="643" mass="73338">MIVLSCSNISLSFGTNKILENISFNLQESEKVGIVGVNGAGKSTLFKIIAGTLQPDDGEVFVAKSRKIGFLEQNSGLDSSNTIWDEVMSAYSHLIEMESRMKALEESISREKDELRLESLVKEYSDLADNFSRSGGFEYNSRVKGILKGLGFTEDQFDLKISSLSGGQKTRMALAKLLLEQPDILLLDEPTNHLDIDALEWLENFLKNYGNSVLVISHDRYFLDSVTSKTIEIENHGCKVYNGNYTEYVRQKALDREIQQKHYELQQKEIARLEAFIEQQRRWNRERNIIAAESRQKAIDRMQKVEKPKDLPGKIKMKLRAGIESGNDVLSVENLSKEYPGKPLFKDISFKLRKKENVFLLGPNGCGKSTLLKILVGKVEQSSGAYEFGHNVLLAYYDQELNDLDENNTVLEEVWDENDDLTHTEIRNALASFLFTGEDVFKPISVLSGGEKSRVALTKIMLSQANFLILDEPTNHLDINSREVLEDALQKFEGTILAVSHDRYFINKLSTRILEFRGTSLFDYPGNYTSFLEYKANNRVSNTDNAREVKMSASKQEHIASKEERAYQRKLEKRLRETEQAISDAEKRLEEIKAEMLLEEVCTDHVKLMQLNDEKNLLEKKLEELYPLWEKLASEKEAVTSGS</sequence>
<dbReference type="PANTHER" id="PTHR42855">
    <property type="entry name" value="ABC TRANSPORTER ATP-BINDING SUBUNIT"/>
    <property type="match status" value="1"/>
</dbReference>
<dbReference type="SUPFAM" id="SSF52540">
    <property type="entry name" value="P-loop containing nucleoside triphosphate hydrolases"/>
    <property type="match status" value="2"/>
</dbReference>
<dbReference type="GO" id="GO:0005524">
    <property type="term" value="F:ATP binding"/>
    <property type="evidence" value="ECO:0007669"/>
    <property type="project" value="UniProtKB-KW"/>
</dbReference>